<reference evidence="1" key="2">
    <citation type="submission" date="2023-06" db="EMBL/GenBank/DDBJ databases">
        <authorList>
            <person name="Ma L."/>
            <person name="Liu K.-W."/>
            <person name="Li Z."/>
            <person name="Hsiao Y.-Y."/>
            <person name="Qi Y."/>
            <person name="Fu T."/>
            <person name="Tang G."/>
            <person name="Zhang D."/>
            <person name="Sun W.-H."/>
            <person name="Liu D.-K."/>
            <person name="Li Y."/>
            <person name="Chen G.-Z."/>
            <person name="Liu X.-D."/>
            <person name="Liao X.-Y."/>
            <person name="Jiang Y.-T."/>
            <person name="Yu X."/>
            <person name="Hao Y."/>
            <person name="Huang J."/>
            <person name="Zhao X.-W."/>
            <person name="Ke S."/>
            <person name="Chen Y.-Y."/>
            <person name="Wu W.-L."/>
            <person name="Hsu J.-L."/>
            <person name="Lin Y.-F."/>
            <person name="Huang M.-D."/>
            <person name="Li C.-Y."/>
            <person name="Huang L."/>
            <person name="Wang Z.-W."/>
            <person name="Zhao X."/>
            <person name="Zhong W.-Y."/>
            <person name="Peng D.-H."/>
            <person name="Ahmad S."/>
            <person name="Lan S."/>
            <person name="Zhang J.-S."/>
            <person name="Tsai W.-C."/>
            <person name="Van De Peer Y."/>
            <person name="Liu Z.-J."/>
        </authorList>
    </citation>
    <scope>NUCLEOTIDE SEQUENCE</scope>
    <source>
        <strain evidence="1">CP</strain>
        <tissue evidence="1">Leaves</tissue>
    </source>
</reference>
<evidence type="ECO:0000313" key="1">
    <source>
        <dbReference type="EMBL" id="KAK1296064.1"/>
    </source>
</evidence>
<keyword evidence="2" id="KW-1185">Reference proteome</keyword>
<dbReference type="AlphaFoldDB" id="A0AAV9D5H2"/>
<sequence>MVDTPRPVVEEVNMGAISETASWSEAALSKAPSVGFWIMFHYPTGGSDIDAFS</sequence>
<organism evidence="1 2">
    <name type="scientific">Acorus calamus</name>
    <name type="common">Sweet flag</name>
    <dbReference type="NCBI Taxonomy" id="4465"/>
    <lineage>
        <taxon>Eukaryota</taxon>
        <taxon>Viridiplantae</taxon>
        <taxon>Streptophyta</taxon>
        <taxon>Embryophyta</taxon>
        <taxon>Tracheophyta</taxon>
        <taxon>Spermatophyta</taxon>
        <taxon>Magnoliopsida</taxon>
        <taxon>Liliopsida</taxon>
        <taxon>Acoraceae</taxon>
        <taxon>Acorus</taxon>
    </lineage>
</organism>
<protein>
    <submittedName>
        <fullName evidence="1">Uncharacterized protein</fullName>
    </submittedName>
</protein>
<comment type="caution">
    <text evidence="1">The sequence shown here is derived from an EMBL/GenBank/DDBJ whole genome shotgun (WGS) entry which is preliminary data.</text>
</comment>
<reference evidence="1" key="1">
    <citation type="journal article" date="2023" name="Nat. Commun.">
        <title>Diploid and tetraploid genomes of Acorus and the evolution of monocots.</title>
        <authorList>
            <person name="Ma L."/>
            <person name="Liu K.W."/>
            <person name="Li Z."/>
            <person name="Hsiao Y.Y."/>
            <person name="Qi Y."/>
            <person name="Fu T."/>
            <person name="Tang G.D."/>
            <person name="Zhang D."/>
            <person name="Sun W.H."/>
            <person name="Liu D.K."/>
            <person name="Li Y."/>
            <person name="Chen G.Z."/>
            <person name="Liu X.D."/>
            <person name="Liao X.Y."/>
            <person name="Jiang Y.T."/>
            <person name="Yu X."/>
            <person name="Hao Y."/>
            <person name="Huang J."/>
            <person name="Zhao X.W."/>
            <person name="Ke S."/>
            <person name="Chen Y.Y."/>
            <person name="Wu W.L."/>
            <person name="Hsu J.L."/>
            <person name="Lin Y.F."/>
            <person name="Huang M.D."/>
            <person name="Li C.Y."/>
            <person name="Huang L."/>
            <person name="Wang Z.W."/>
            <person name="Zhao X."/>
            <person name="Zhong W.Y."/>
            <person name="Peng D.H."/>
            <person name="Ahmad S."/>
            <person name="Lan S."/>
            <person name="Zhang J.S."/>
            <person name="Tsai W.C."/>
            <person name="Van de Peer Y."/>
            <person name="Liu Z.J."/>
        </authorList>
    </citation>
    <scope>NUCLEOTIDE SEQUENCE</scope>
    <source>
        <strain evidence="1">CP</strain>
    </source>
</reference>
<proteinExistence type="predicted"/>
<name>A0AAV9D5H2_ACOCL</name>
<evidence type="ECO:0000313" key="2">
    <source>
        <dbReference type="Proteomes" id="UP001180020"/>
    </source>
</evidence>
<dbReference type="Proteomes" id="UP001180020">
    <property type="component" value="Unassembled WGS sequence"/>
</dbReference>
<accession>A0AAV9D5H2</accession>
<gene>
    <name evidence="1" type="ORF">QJS10_CPB15g00813</name>
</gene>
<dbReference type="EMBL" id="JAUJYO010000015">
    <property type="protein sequence ID" value="KAK1296064.1"/>
    <property type="molecule type" value="Genomic_DNA"/>
</dbReference>